<dbReference type="Pfam" id="PF01395">
    <property type="entry name" value="PBP_GOBP"/>
    <property type="match status" value="1"/>
</dbReference>
<dbReference type="InterPro" id="IPR036728">
    <property type="entry name" value="PBP_GOBP_sf"/>
</dbReference>
<name>A0ABP1QDD0_9HEXA</name>
<evidence type="ECO:0000256" key="1">
    <source>
        <dbReference type="SAM" id="SignalP"/>
    </source>
</evidence>
<dbReference type="CDD" id="cd23992">
    <property type="entry name" value="PBP_GOBP"/>
    <property type="match status" value="1"/>
</dbReference>
<protein>
    <submittedName>
        <fullName evidence="2">Uncharacterized protein</fullName>
    </submittedName>
</protein>
<keyword evidence="3" id="KW-1185">Reference proteome</keyword>
<proteinExistence type="predicted"/>
<evidence type="ECO:0000313" key="3">
    <source>
        <dbReference type="Proteomes" id="UP001642540"/>
    </source>
</evidence>
<gene>
    <name evidence="2" type="ORF">ODALV1_LOCUS8699</name>
</gene>
<organism evidence="2 3">
    <name type="scientific">Orchesella dallaii</name>
    <dbReference type="NCBI Taxonomy" id="48710"/>
    <lineage>
        <taxon>Eukaryota</taxon>
        <taxon>Metazoa</taxon>
        <taxon>Ecdysozoa</taxon>
        <taxon>Arthropoda</taxon>
        <taxon>Hexapoda</taxon>
        <taxon>Collembola</taxon>
        <taxon>Entomobryomorpha</taxon>
        <taxon>Entomobryoidea</taxon>
        <taxon>Orchesellidae</taxon>
        <taxon>Orchesellinae</taxon>
        <taxon>Orchesella</taxon>
    </lineage>
</organism>
<reference evidence="2 3" key="1">
    <citation type="submission" date="2024-08" db="EMBL/GenBank/DDBJ databases">
        <authorList>
            <person name="Cucini C."/>
            <person name="Frati F."/>
        </authorList>
    </citation>
    <scope>NUCLEOTIDE SEQUENCE [LARGE SCALE GENOMIC DNA]</scope>
</reference>
<feature type="signal peptide" evidence="1">
    <location>
        <begin position="1"/>
        <end position="26"/>
    </location>
</feature>
<evidence type="ECO:0000313" key="2">
    <source>
        <dbReference type="EMBL" id="CAL8094111.1"/>
    </source>
</evidence>
<keyword evidence="1" id="KW-0732">Signal</keyword>
<feature type="chain" id="PRO_5046059787" evidence="1">
    <location>
        <begin position="27"/>
        <end position="151"/>
    </location>
</feature>
<dbReference type="SMART" id="SM00708">
    <property type="entry name" value="PhBP"/>
    <property type="match status" value="1"/>
</dbReference>
<dbReference type="SUPFAM" id="SSF47565">
    <property type="entry name" value="Insect pheromone/odorant-binding proteins"/>
    <property type="match status" value="1"/>
</dbReference>
<accession>A0ABP1QDD0</accession>
<comment type="caution">
    <text evidence="2">The sequence shown here is derived from an EMBL/GenBank/DDBJ whole genome shotgun (WGS) entry which is preliminary data.</text>
</comment>
<dbReference type="Proteomes" id="UP001642540">
    <property type="component" value="Unassembled WGS sequence"/>
</dbReference>
<dbReference type="Gene3D" id="1.10.238.20">
    <property type="entry name" value="Pheromone/general odorant binding protein domain"/>
    <property type="match status" value="1"/>
</dbReference>
<dbReference type="InterPro" id="IPR006170">
    <property type="entry name" value="PBP/GOBP"/>
</dbReference>
<dbReference type="EMBL" id="CAXLJM020000026">
    <property type="protein sequence ID" value="CAL8094111.1"/>
    <property type="molecule type" value="Genomic_DNA"/>
</dbReference>
<sequence>MNTLGRLTGLAFLAVFVILQASLVRSEEKKFKCDGHEITMSDKQVEGMKACAEAIGIKSMEEMTPDKIPCFAKCIMEKGGLLDAEGKPHKENIMMQIDASVPEAMKTTYKAAMEKCIDDHGHHLSPNDQTCMSYGPMAMCATQAFKNICKA</sequence>